<dbReference type="GO" id="GO:0005524">
    <property type="term" value="F:ATP binding"/>
    <property type="evidence" value="ECO:0007669"/>
    <property type="project" value="UniProtKB-KW"/>
</dbReference>
<protein>
    <submittedName>
        <fullName evidence="7">Aminoglycoside phosphotransferase</fullName>
    </submittedName>
</protein>
<dbReference type="EMBL" id="BMZD01000005">
    <property type="protein sequence ID" value="GHA01321.1"/>
    <property type="molecule type" value="Genomic_DNA"/>
</dbReference>
<dbReference type="Pfam" id="PF01636">
    <property type="entry name" value="APH"/>
    <property type="match status" value="1"/>
</dbReference>
<dbReference type="InterPro" id="IPR002575">
    <property type="entry name" value="Aminoglycoside_PTrfase"/>
</dbReference>
<dbReference type="InterPro" id="IPR011009">
    <property type="entry name" value="Kinase-like_dom_sf"/>
</dbReference>
<feature type="domain" description="Aminoglycoside phosphotransferase" evidence="6">
    <location>
        <begin position="28"/>
        <end position="239"/>
    </location>
</feature>
<evidence type="ECO:0000256" key="1">
    <source>
        <dbReference type="ARBA" id="ARBA00010165"/>
    </source>
</evidence>
<dbReference type="AlphaFoldDB" id="A0A918RL56"/>
<dbReference type="Gene3D" id="3.30.200.20">
    <property type="entry name" value="Phosphorylase Kinase, domain 1"/>
    <property type="match status" value="1"/>
</dbReference>
<reference evidence="7" key="1">
    <citation type="journal article" date="2014" name="Int. J. Syst. Evol. Microbiol.">
        <title>Complete genome sequence of Corynebacterium casei LMG S-19264T (=DSM 44701T), isolated from a smear-ripened cheese.</title>
        <authorList>
            <consortium name="US DOE Joint Genome Institute (JGI-PGF)"/>
            <person name="Walter F."/>
            <person name="Albersmeier A."/>
            <person name="Kalinowski J."/>
            <person name="Ruckert C."/>
        </authorList>
    </citation>
    <scope>NUCLEOTIDE SEQUENCE</scope>
    <source>
        <strain evidence="7">KCTC 32422</strain>
    </source>
</reference>
<evidence type="ECO:0000256" key="5">
    <source>
        <dbReference type="ARBA" id="ARBA00022840"/>
    </source>
</evidence>
<accession>A0A918RL56</accession>
<evidence type="ECO:0000259" key="6">
    <source>
        <dbReference type="Pfam" id="PF01636"/>
    </source>
</evidence>
<keyword evidence="2" id="KW-0808">Transferase</keyword>
<dbReference type="Proteomes" id="UP000634139">
    <property type="component" value="Unassembled WGS sequence"/>
</dbReference>
<reference evidence="7" key="2">
    <citation type="submission" date="2020-09" db="EMBL/GenBank/DDBJ databases">
        <authorList>
            <person name="Sun Q."/>
            <person name="Kim S."/>
        </authorList>
    </citation>
    <scope>NUCLEOTIDE SEQUENCE</scope>
    <source>
        <strain evidence="7">KCTC 32422</strain>
    </source>
</reference>
<evidence type="ECO:0000313" key="7">
    <source>
        <dbReference type="EMBL" id="GHA01321.1"/>
    </source>
</evidence>
<evidence type="ECO:0000256" key="2">
    <source>
        <dbReference type="ARBA" id="ARBA00022679"/>
    </source>
</evidence>
<comment type="similarity">
    <text evidence="1">Belongs to the methylthioribose kinase family.</text>
</comment>
<dbReference type="GO" id="GO:0016301">
    <property type="term" value="F:kinase activity"/>
    <property type="evidence" value="ECO:0007669"/>
    <property type="project" value="UniProtKB-KW"/>
</dbReference>
<keyword evidence="3" id="KW-0547">Nucleotide-binding</keyword>
<dbReference type="Gene3D" id="3.90.1200.10">
    <property type="match status" value="1"/>
</dbReference>
<keyword evidence="4" id="KW-0418">Kinase</keyword>
<keyword evidence="5" id="KW-0067">ATP-binding</keyword>
<gene>
    <name evidence="7" type="ORF">GCM10011617_22560</name>
</gene>
<name>A0A918RL56_9SPHN</name>
<dbReference type="PANTHER" id="PTHR34273">
    <property type="entry name" value="METHYLTHIORIBOSE KINASE"/>
    <property type="match status" value="1"/>
</dbReference>
<evidence type="ECO:0000256" key="4">
    <source>
        <dbReference type="ARBA" id="ARBA00022777"/>
    </source>
</evidence>
<proteinExistence type="inferred from homology"/>
<keyword evidence="8" id="KW-1185">Reference proteome</keyword>
<dbReference type="PANTHER" id="PTHR34273:SF2">
    <property type="entry name" value="METHYLTHIORIBOSE KINASE"/>
    <property type="match status" value="1"/>
</dbReference>
<evidence type="ECO:0000313" key="8">
    <source>
        <dbReference type="Proteomes" id="UP000634139"/>
    </source>
</evidence>
<dbReference type="SUPFAM" id="SSF56112">
    <property type="entry name" value="Protein kinase-like (PK-like)"/>
    <property type="match status" value="1"/>
</dbReference>
<comment type="caution">
    <text evidence="7">The sequence shown here is derived from an EMBL/GenBank/DDBJ whole genome shotgun (WGS) entry which is preliminary data.</text>
</comment>
<organism evidence="7 8">
    <name type="scientific">Novosphingobium arvoryzae</name>
    <dbReference type="NCBI Taxonomy" id="1256514"/>
    <lineage>
        <taxon>Bacteria</taxon>
        <taxon>Pseudomonadati</taxon>
        <taxon>Pseudomonadota</taxon>
        <taxon>Alphaproteobacteria</taxon>
        <taxon>Sphingomonadales</taxon>
        <taxon>Sphingomonadaceae</taxon>
        <taxon>Novosphingobium</taxon>
    </lineage>
</organism>
<sequence>MGMDDNQRIITEGLLRAGLIAAGDVPVITALSGGVSCDVFRVETPSGTLCAKRALPRLRVATVWEAPTRRSHFEVEWLSVARVAGLNVPRVVAEWEDQHLFFMEWFPQADNPVWKAELAAGRIDPGFAAAVGRAIAAIHSATQGDAAIAARFATDDLFAALRIEPYLLHTARAHPDLAAIIEGIAATTQATRAALVHGDVSPKNILCGRAGPVLIDAECAWYGDPAFDLAFCCTHMLLKGVWHPQWEPQTAAAFDALHSAYLDAVTPALRGGIEARAIALLAAILLARIDGRSPVEYLTAEADRDRVRRAARQLLQDPPPTLAAFGARWRQLTGQP</sequence>
<evidence type="ECO:0000256" key="3">
    <source>
        <dbReference type="ARBA" id="ARBA00022741"/>
    </source>
</evidence>